<dbReference type="SMART" id="SM00448">
    <property type="entry name" value="REC"/>
    <property type="match status" value="1"/>
</dbReference>
<dbReference type="PANTHER" id="PTHR44591">
    <property type="entry name" value="STRESS RESPONSE REGULATOR PROTEIN 1"/>
    <property type="match status" value="1"/>
</dbReference>
<reference evidence="5" key="1">
    <citation type="journal article" date="2019" name="Int. J. Syst. Evol. Microbiol.">
        <title>The Global Catalogue of Microorganisms (GCM) 10K type strain sequencing project: providing services to taxonomists for standard genome sequencing and annotation.</title>
        <authorList>
            <consortium name="The Broad Institute Genomics Platform"/>
            <consortium name="The Broad Institute Genome Sequencing Center for Infectious Disease"/>
            <person name="Wu L."/>
            <person name="Ma J."/>
        </authorList>
    </citation>
    <scope>NUCLEOTIDE SEQUENCE [LARGE SCALE GENOMIC DNA]</scope>
    <source>
        <strain evidence="5">CGMCC 1.12477</strain>
    </source>
</reference>
<sequence length="272" mass="27282">MVTASFASAASAQSLGLWGVPVGGAGATIARIVLEQLAGESAENFAGAALSHGGDALATAVPGSEVLVAHVVAVAAMLQGCELGPLGFVLTLLWPLGGPVWGGIVPVHTTVAAGRRAWAALRPLPASGNGAAAAILDTGRVTLRVVIVDDSAPFRDLASRVLARDTIEVAGVAGTVVDALALVQEADPDVVLVDLHLGSESGLEVARRIAATAPANRPVVVLMSTHGENEVRELLPGSGAAGFLPKEQLSGGALRLILDGVSRLTDPGHPDA</sequence>
<dbReference type="EMBL" id="JBHUGD010000003">
    <property type="protein sequence ID" value="MFD1946136.1"/>
    <property type="molecule type" value="Genomic_DNA"/>
</dbReference>
<dbReference type="CDD" id="cd17535">
    <property type="entry name" value="REC_NarL-like"/>
    <property type="match status" value="1"/>
</dbReference>
<keyword evidence="5" id="KW-1185">Reference proteome</keyword>
<dbReference type="Pfam" id="PF00072">
    <property type="entry name" value="Response_reg"/>
    <property type="match status" value="1"/>
</dbReference>
<name>A0ABW4TM17_9ACTN</name>
<dbReference type="RefSeq" id="WP_343916045.1">
    <property type="nucleotide sequence ID" value="NZ_BAAAJT010000002.1"/>
</dbReference>
<evidence type="ECO:0000259" key="3">
    <source>
        <dbReference type="PROSITE" id="PS50110"/>
    </source>
</evidence>
<dbReference type="InterPro" id="IPR058245">
    <property type="entry name" value="NreC/VraR/RcsB-like_REC"/>
</dbReference>
<dbReference type="InterPro" id="IPR001789">
    <property type="entry name" value="Sig_transdc_resp-reg_receiver"/>
</dbReference>
<dbReference type="SUPFAM" id="SSF52172">
    <property type="entry name" value="CheY-like"/>
    <property type="match status" value="1"/>
</dbReference>
<feature type="modified residue" description="4-aspartylphosphate" evidence="2">
    <location>
        <position position="194"/>
    </location>
</feature>
<protein>
    <submittedName>
        <fullName evidence="4">Response regulator transcription factor</fullName>
    </submittedName>
</protein>
<proteinExistence type="predicted"/>
<dbReference type="Proteomes" id="UP001597351">
    <property type="component" value="Unassembled WGS sequence"/>
</dbReference>
<dbReference type="PROSITE" id="PS50110">
    <property type="entry name" value="RESPONSE_REGULATORY"/>
    <property type="match status" value="1"/>
</dbReference>
<organism evidence="4 5">
    <name type="scientific">Nocardioides aestuarii</name>
    <dbReference type="NCBI Taxonomy" id="252231"/>
    <lineage>
        <taxon>Bacteria</taxon>
        <taxon>Bacillati</taxon>
        <taxon>Actinomycetota</taxon>
        <taxon>Actinomycetes</taxon>
        <taxon>Propionibacteriales</taxon>
        <taxon>Nocardioidaceae</taxon>
        <taxon>Nocardioides</taxon>
    </lineage>
</organism>
<feature type="domain" description="Response regulatory" evidence="3">
    <location>
        <begin position="144"/>
        <end position="261"/>
    </location>
</feature>
<dbReference type="InterPro" id="IPR011006">
    <property type="entry name" value="CheY-like_superfamily"/>
</dbReference>
<comment type="caution">
    <text evidence="4">The sequence shown here is derived from an EMBL/GenBank/DDBJ whole genome shotgun (WGS) entry which is preliminary data.</text>
</comment>
<dbReference type="Gene3D" id="3.40.50.2300">
    <property type="match status" value="1"/>
</dbReference>
<dbReference type="PANTHER" id="PTHR44591:SF3">
    <property type="entry name" value="RESPONSE REGULATORY DOMAIN-CONTAINING PROTEIN"/>
    <property type="match status" value="1"/>
</dbReference>
<dbReference type="InterPro" id="IPR050595">
    <property type="entry name" value="Bact_response_regulator"/>
</dbReference>
<evidence type="ECO:0000313" key="5">
    <source>
        <dbReference type="Proteomes" id="UP001597351"/>
    </source>
</evidence>
<evidence type="ECO:0000256" key="1">
    <source>
        <dbReference type="ARBA" id="ARBA00022553"/>
    </source>
</evidence>
<evidence type="ECO:0000256" key="2">
    <source>
        <dbReference type="PROSITE-ProRule" id="PRU00169"/>
    </source>
</evidence>
<gene>
    <name evidence="4" type="ORF">ACFSDE_04990</name>
</gene>
<evidence type="ECO:0000313" key="4">
    <source>
        <dbReference type="EMBL" id="MFD1946136.1"/>
    </source>
</evidence>
<keyword evidence="1 2" id="KW-0597">Phosphoprotein</keyword>
<accession>A0ABW4TM17</accession>